<dbReference type="RefSeq" id="WP_008160814.1">
    <property type="nucleotide sequence ID" value="NZ_AOHX01000028.1"/>
</dbReference>
<protein>
    <recommendedName>
        <fullName evidence="3">Small CPxCG-related zinc finger protein</fullName>
    </recommendedName>
</protein>
<evidence type="ECO:0000313" key="2">
    <source>
        <dbReference type="Proteomes" id="UP000011661"/>
    </source>
</evidence>
<dbReference type="OrthoDB" id="314499at2157"/>
<reference evidence="1 2" key="1">
    <citation type="journal article" date="2014" name="PLoS Genet.">
        <title>Phylogenetically driven sequencing of extremely halophilic archaea reveals strategies for static and dynamic osmo-response.</title>
        <authorList>
            <person name="Becker E.A."/>
            <person name="Seitzer P.M."/>
            <person name="Tritt A."/>
            <person name="Larsen D."/>
            <person name="Krusor M."/>
            <person name="Yao A.I."/>
            <person name="Wu D."/>
            <person name="Madern D."/>
            <person name="Eisen J.A."/>
            <person name="Darling A.E."/>
            <person name="Facciotti M.T."/>
        </authorList>
    </citation>
    <scope>NUCLEOTIDE SEQUENCE [LARGE SCALE GENOMIC DNA]</scope>
    <source>
        <strain evidence="1 2">JCM 14089</strain>
    </source>
</reference>
<dbReference type="PATRIC" id="fig|1230460.4.peg.1142"/>
<gene>
    <name evidence="1" type="ORF">C495_05623</name>
</gene>
<evidence type="ECO:0000313" key="1">
    <source>
        <dbReference type="EMBL" id="ELY46915.1"/>
    </source>
</evidence>
<proteinExistence type="predicted"/>
<name>L9WBP9_9EURY</name>
<dbReference type="eggNOG" id="arCOG09096">
    <property type="taxonomic scope" value="Archaea"/>
</dbReference>
<sequence length="55" mass="5947">MPATDGPFECDSCGTTVAFEDARRTKTMGGLDPTKWQTLCCPNCGTRLQTVYVGD</sequence>
<organism evidence="1 2">
    <name type="scientific">Natronorubrum sulfidifaciens JCM 14089</name>
    <dbReference type="NCBI Taxonomy" id="1230460"/>
    <lineage>
        <taxon>Archaea</taxon>
        <taxon>Methanobacteriati</taxon>
        <taxon>Methanobacteriota</taxon>
        <taxon>Stenosarchaea group</taxon>
        <taxon>Halobacteria</taxon>
        <taxon>Halobacteriales</taxon>
        <taxon>Natrialbaceae</taxon>
        <taxon>Natronorubrum</taxon>
    </lineage>
</organism>
<comment type="caution">
    <text evidence="1">The sequence shown here is derived from an EMBL/GenBank/DDBJ whole genome shotgun (WGS) entry which is preliminary data.</text>
</comment>
<accession>L9WBP9</accession>
<dbReference type="AlphaFoldDB" id="L9WBP9"/>
<keyword evidence="2" id="KW-1185">Reference proteome</keyword>
<dbReference type="Proteomes" id="UP000011661">
    <property type="component" value="Unassembled WGS sequence"/>
</dbReference>
<evidence type="ECO:0008006" key="3">
    <source>
        <dbReference type="Google" id="ProtNLM"/>
    </source>
</evidence>
<dbReference type="EMBL" id="AOHX01000028">
    <property type="protein sequence ID" value="ELY46915.1"/>
    <property type="molecule type" value="Genomic_DNA"/>
</dbReference>